<dbReference type="Proteomes" id="UP000054558">
    <property type="component" value="Unassembled WGS sequence"/>
</dbReference>
<feature type="region of interest" description="Disordered" evidence="7">
    <location>
        <begin position="518"/>
        <end position="556"/>
    </location>
</feature>
<keyword evidence="6" id="KW-0067">ATP-binding</keyword>
<evidence type="ECO:0000256" key="6">
    <source>
        <dbReference type="ARBA" id="ARBA00022840"/>
    </source>
</evidence>
<feature type="transmembrane region" description="Helical" evidence="8">
    <location>
        <begin position="20"/>
        <end position="40"/>
    </location>
</feature>
<dbReference type="Gene3D" id="2.130.10.10">
    <property type="entry name" value="YVTN repeat-like/Quinoprotein amine dehydrogenase"/>
    <property type="match status" value="1"/>
</dbReference>
<keyword evidence="2" id="KW-0723">Serine/threonine-protein kinase</keyword>
<dbReference type="SUPFAM" id="SSF50998">
    <property type="entry name" value="Quinoprotein alcohol dehydrogenase-like"/>
    <property type="match status" value="1"/>
</dbReference>
<dbReference type="FunFam" id="3.30.200.20:FF:000077">
    <property type="entry name" value="Putative Serine/threonine-protein kinase/endoribonuclease IRE1"/>
    <property type="match status" value="1"/>
</dbReference>
<dbReference type="Gene3D" id="3.30.200.20">
    <property type="entry name" value="Phosphorylase Kinase, domain 1"/>
    <property type="match status" value="1"/>
</dbReference>
<evidence type="ECO:0000256" key="4">
    <source>
        <dbReference type="ARBA" id="ARBA00022741"/>
    </source>
</evidence>
<evidence type="ECO:0000256" key="1">
    <source>
        <dbReference type="ARBA" id="ARBA00012513"/>
    </source>
</evidence>
<protein>
    <recommendedName>
        <fullName evidence="1">non-specific serine/threonine protein kinase</fullName>
        <ecNumber evidence="1">2.7.11.1</ecNumber>
    </recommendedName>
</protein>
<dbReference type="PANTHER" id="PTHR13954:SF6">
    <property type="entry name" value="NON-SPECIFIC SERINE_THREONINE PROTEIN KINASE"/>
    <property type="match status" value="1"/>
</dbReference>
<dbReference type="GO" id="GO:0030968">
    <property type="term" value="P:endoplasmic reticulum unfolded protein response"/>
    <property type="evidence" value="ECO:0007669"/>
    <property type="project" value="InterPro"/>
</dbReference>
<dbReference type="InterPro" id="IPR015943">
    <property type="entry name" value="WD40/YVTN_repeat-like_dom_sf"/>
</dbReference>
<gene>
    <name evidence="9" type="ORF">KFL_000170320</name>
</gene>
<organism evidence="9 10">
    <name type="scientific">Klebsormidium nitens</name>
    <name type="common">Green alga</name>
    <name type="synonym">Ulothrix nitens</name>
    <dbReference type="NCBI Taxonomy" id="105231"/>
    <lineage>
        <taxon>Eukaryota</taxon>
        <taxon>Viridiplantae</taxon>
        <taxon>Streptophyta</taxon>
        <taxon>Klebsormidiophyceae</taxon>
        <taxon>Klebsormidiales</taxon>
        <taxon>Klebsormidiaceae</taxon>
        <taxon>Klebsormidium</taxon>
    </lineage>
</organism>
<keyword evidence="3" id="KW-0808">Transferase</keyword>
<dbReference type="PANTHER" id="PTHR13954">
    <property type="entry name" value="IRE1-RELATED"/>
    <property type="match status" value="1"/>
</dbReference>
<dbReference type="EMBL" id="DF236966">
    <property type="protein sequence ID" value="GAQ78686.1"/>
    <property type="molecule type" value="Genomic_DNA"/>
</dbReference>
<evidence type="ECO:0000256" key="5">
    <source>
        <dbReference type="ARBA" id="ARBA00022777"/>
    </source>
</evidence>
<keyword evidence="8" id="KW-0812">Transmembrane</keyword>
<dbReference type="GO" id="GO:0004674">
    <property type="term" value="F:protein serine/threonine kinase activity"/>
    <property type="evidence" value="ECO:0007669"/>
    <property type="project" value="UniProtKB-KW"/>
</dbReference>
<proteinExistence type="predicted"/>
<dbReference type="OrthoDB" id="63989at2759"/>
<keyword evidence="4" id="KW-0547">Nucleotide-binding</keyword>
<keyword evidence="8" id="KW-1133">Transmembrane helix</keyword>
<reference evidence="9 10" key="1">
    <citation type="journal article" date="2014" name="Nat. Commun.">
        <title>Klebsormidium flaccidum genome reveals primary factors for plant terrestrial adaptation.</title>
        <authorList>
            <person name="Hori K."/>
            <person name="Maruyama F."/>
            <person name="Fujisawa T."/>
            <person name="Togashi T."/>
            <person name="Yamamoto N."/>
            <person name="Seo M."/>
            <person name="Sato S."/>
            <person name="Yamada T."/>
            <person name="Mori H."/>
            <person name="Tajima N."/>
            <person name="Moriyama T."/>
            <person name="Ikeuchi M."/>
            <person name="Watanabe M."/>
            <person name="Wada H."/>
            <person name="Kobayashi K."/>
            <person name="Saito M."/>
            <person name="Masuda T."/>
            <person name="Sasaki-Sekimoto Y."/>
            <person name="Mashiguchi K."/>
            <person name="Awai K."/>
            <person name="Shimojima M."/>
            <person name="Masuda S."/>
            <person name="Iwai M."/>
            <person name="Nobusawa T."/>
            <person name="Narise T."/>
            <person name="Kondo S."/>
            <person name="Saito H."/>
            <person name="Sato R."/>
            <person name="Murakawa M."/>
            <person name="Ihara Y."/>
            <person name="Oshima-Yamada Y."/>
            <person name="Ohtaka K."/>
            <person name="Satoh M."/>
            <person name="Sonobe K."/>
            <person name="Ishii M."/>
            <person name="Ohtani R."/>
            <person name="Kanamori-Sato M."/>
            <person name="Honoki R."/>
            <person name="Miyazaki D."/>
            <person name="Mochizuki H."/>
            <person name="Umetsu J."/>
            <person name="Higashi K."/>
            <person name="Shibata D."/>
            <person name="Kamiya Y."/>
            <person name="Sato N."/>
            <person name="Nakamura Y."/>
            <person name="Tabata S."/>
            <person name="Ida S."/>
            <person name="Kurokawa K."/>
            <person name="Ohta H."/>
        </authorList>
    </citation>
    <scope>NUCLEOTIDE SEQUENCE [LARGE SCALE GENOMIC DNA]</scope>
    <source>
        <strain evidence="9 10">NIES-2285</strain>
    </source>
</reference>
<feature type="region of interest" description="Disordered" evidence="7">
    <location>
        <begin position="109"/>
        <end position="131"/>
    </location>
</feature>
<dbReference type="InterPro" id="IPR045133">
    <property type="entry name" value="IRE1/2-like"/>
</dbReference>
<dbReference type="GO" id="GO:0005524">
    <property type="term" value="F:ATP binding"/>
    <property type="evidence" value="ECO:0007669"/>
    <property type="project" value="UniProtKB-KW"/>
</dbReference>
<evidence type="ECO:0000313" key="9">
    <source>
        <dbReference type="EMBL" id="GAQ78686.1"/>
    </source>
</evidence>
<feature type="compositionally biased region" description="Basic and acidic residues" evidence="7">
    <location>
        <begin position="111"/>
        <end position="124"/>
    </location>
</feature>
<accession>A0A1Y1HQ04</accession>
<evidence type="ECO:0000256" key="3">
    <source>
        <dbReference type="ARBA" id="ARBA00022679"/>
    </source>
</evidence>
<dbReference type="SMART" id="SM00564">
    <property type="entry name" value="PQQ"/>
    <property type="match status" value="2"/>
</dbReference>
<dbReference type="EC" id="2.7.11.1" evidence="1"/>
<dbReference type="AlphaFoldDB" id="A0A1Y1HQ04"/>
<sequence>MRRPILLRKMGLHLDRWRNAYPFVVVLCVFLLTLSFLIAVKGQEASPDVDDGLPREEALALAVTRPESTLLVAVLDGSLHALDADTGELKWSFSSGPPLVSASRRHNAVQRADEDRLGEPAESEKVEEEEEGMVFPGADGALYAYRRGHGVQKLPITARELVQASPSMTHDGGIVVGARQSTVFMVDAASGKLLKKFDASTGTFEAVDGGDLTAPDDLKVGEVDECIYVGEQEELEQPDHADRAAEVAAEGPSGMSCQHRPLFVVRTDYNVKSMDAVSGLERWNLSMGELSTLYNPAAWRFPTGSLPPPVVKDEPHIQTSTGRGSKVSDPSVGAGAVKELPEGRGMNLEGGQDNSLRRLDSTAEGEQWRVVFPAPPVAVFSPTGELLQELVPSRRGPADRSPGWGRLTGKAMAVRDNPNTGPLQLPAPIVVQEERKAEGVPGDCNPGDWWCSSPVSSFNSGGGGERGGEVGRKREPGWLGAVTSAVSYVLVVVVVGLGSWYGRSAYGLWLERKGKNENGGVVSEAKKTPKKKKARKNPSGGNDAAANGTHSGEGKELTISARKEGGGLTDGLRVGRLKVSSKIIGYGSHGTLVLEGELEGRQVAVKRLLGQFYEKATKEIANLVISDEHPNVVRCYAMEEDGDFVYVALERCKLSVFDLIQGDETPASGDPPASRAPPGGCEMAGPGGGRKGRSGSFGTNGIAPRKRCSGC</sequence>
<evidence type="ECO:0000256" key="8">
    <source>
        <dbReference type="SAM" id="Phobius"/>
    </source>
</evidence>
<dbReference type="GO" id="GO:0004521">
    <property type="term" value="F:RNA endonuclease activity"/>
    <property type="evidence" value="ECO:0007669"/>
    <property type="project" value="InterPro"/>
</dbReference>
<feature type="region of interest" description="Disordered" evidence="7">
    <location>
        <begin position="663"/>
        <end position="711"/>
    </location>
</feature>
<dbReference type="InterPro" id="IPR018391">
    <property type="entry name" value="PQQ_b-propeller_rpt"/>
</dbReference>
<evidence type="ECO:0000256" key="7">
    <source>
        <dbReference type="SAM" id="MobiDB-lite"/>
    </source>
</evidence>
<dbReference type="STRING" id="105231.A0A1Y1HQ04"/>
<evidence type="ECO:0000256" key="2">
    <source>
        <dbReference type="ARBA" id="ARBA00022527"/>
    </source>
</evidence>
<keyword evidence="8" id="KW-0472">Membrane</keyword>
<evidence type="ECO:0000313" key="10">
    <source>
        <dbReference type="Proteomes" id="UP000054558"/>
    </source>
</evidence>
<name>A0A1Y1HQ04_KLENI</name>
<feature type="region of interest" description="Disordered" evidence="7">
    <location>
        <begin position="305"/>
        <end position="356"/>
    </location>
</feature>
<dbReference type="OMA" id="MYRETED"/>
<keyword evidence="5 9" id="KW-0418">Kinase</keyword>
<keyword evidence="10" id="KW-1185">Reference proteome</keyword>
<dbReference type="InterPro" id="IPR011047">
    <property type="entry name" value="Quinoprotein_ADH-like_sf"/>
</dbReference>